<dbReference type="SUPFAM" id="SSF49299">
    <property type="entry name" value="PKD domain"/>
    <property type="match status" value="1"/>
</dbReference>
<dbReference type="GO" id="GO:0015833">
    <property type="term" value="P:peptide transport"/>
    <property type="evidence" value="ECO:0007669"/>
    <property type="project" value="TreeGrafter"/>
</dbReference>
<dbReference type="CDD" id="cd08512">
    <property type="entry name" value="PBP2_NikA_DppA_OppA_like_7"/>
    <property type="match status" value="1"/>
</dbReference>
<dbReference type="Gene3D" id="2.60.40.10">
    <property type="entry name" value="Immunoglobulins"/>
    <property type="match status" value="1"/>
</dbReference>
<evidence type="ECO:0000313" key="3">
    <source>
        <dbReference type="EMBL" id="AEB94214.1"/>
    </source>
</evidence>
<gene>
    <name evidence="3" type="ordered locus">Mcup_0105</name>
</gene>
<feature type="transmembrane region" description="Helical" evidence="1">
    <location>
        <begin position="49"/>
        <end position="73"/>
    </location>
</feature>
<dbReference type="EMBL" id="CP002656">
    <property type="protein sequence ID" value="AEB94214.1"/>
    <property type="molecule type" value="Genomic_DNA"/>
</dbReference>
<reference evidence="3 4" key="1">
    <citation type="journal article" date="2011" name="J. Bacteriol.">
        <title>Complete genome sequence of Metallosphaera cuprina, a metal sulfide-oxidizing archaeon from a hot spring.</title>
        <authorList>
            <person name="Liu L.J."/>
            <person name="You X.Y."/>
            <person name="Zheng H."/>
            <person name="Wang S."/>
            <person name="Jiang C.Y."/>
            <person name="Liu S.J."/>
        </authorList>
    </citation>
    <scope>NUCLEOTIDE SEQUENCE [LARGE SCALE GENOMIC DNA]</scope>
    <source>
        <strain evidence="3 4">Ar-4</strain>
    </source>
</reference>
<feature type="domain" description="PKD" evidence="2">
    <location>
        <begin position="226"/>
        <end position="268"/>
    </location>
</feature>
<dbReference type="InterPro" id="IPR039424">
    <property type="entry name" value="SBP_5"/>
</dbReference>
<dbReference type="Gene3D" id="3.10.105.10">
    <property type="entry name" value="Dipeptide-binding Protein, Domain 3"/>
    <property type="match status" value="1"/>
</dbReference>
<name>F4FY16_METCR</name>
<evidence type="ECO:0000313" key="4">
    <source>
        <dbReference type="Proteomes" id="UP000007812"/>
    </source>
</evidence>
<proteinExistence type="predicted"/>
<accession>F4FY16</accession>
<dbReference type="STRING" id="1006006.Mcup_0105"/>
<dbReference type="CDD" id="cd00146">
    <property type="entry name" value="PKD"/>
    <property type="match status" value="1"/>
</dbReference>
<dbReference type="KEGG" id="mcn:Mcup_0105"/>
<dbReference type="PATRIC" id="fig|1006006.8.peg.106"/>
<keyword evidence="1" id="KW-1133">Transmembrane helix</keyword>
<dbReference type="PROSITE" id="PS50093">
    <property type="entry name" value="PKD"/>
    <property type="match status" value="1"/>
</dbReference>
<dbReference type="InterPro" id="IPR035986">
    <property type="entry name" value="PKD_dom_sf"/>
</dbReference>
<keyword evidence="1" id="KW-0472">Membrane</keyword>
<dbReference type="InterPro" id="IPR000914">
    <property type="entry name" value="SBP_5_dom"/>
</dbReference>
<dbReference type="eggNOG" id="arCOG01533">
    <property type="taxonomic scope" value="Archaea"/>
</dbReference>
<dbReference type="GO" id="GO:1904680">
    <property type="term" value="F:peptide transmembrane transporter activity"/>
    <property type="evidence" value="ECO:0007669"/>
    <property type="project" value="TreeGrafter"/>
</dbReference>
<dbReference type="InterPro" id="IPR000601">
    <property type="entry name" value="PKD_dom"/>
</dbReference>
<sequence>MLLYIEDNYPVHYDFLKYKSITLINLKRVQIEIKLIIMYKSPRFKFSRALSRTTGIIIAIIIIIAAIAGILLITSSSHKTTIAQAISIAPTSFAVGQGSPITFTIYNVIPNSNIVLYLGNGEALNQTATSNVVELSYTYSQPGTYLVYAEEYVNGKQVENTSNALLEVQVLGLLNSSATQYLSIPVVSFDTAKNPTAPIVQAGTPVFFYGGYLQPPSGQNMTILKYVWDFGNNQTATVNANSTTFDPVINPVNVTYAKPGLYTVTLTLVTQNVSSGQTYQYQTYQTVAVAGQGVSYSLKLFNGTVPNPGVITVAENVPGGPYSFDPQIDYESVGFEVVSNIFMTLLLYNGSSTTTFIPYAASEIPTVQNGGIQDNYTVYVFHIRTGLHFSNGDNLTAYDVWYSVIRALLFVGGSPGTPDWILAQYLVPGATIGVPIVTSSNMNQTYQEIMNAVTYDNQTNTVTFHLVKPTTPQLFFTALADPLGSGIVDAKWLEQIGAGITFTPQGFLQYEQYANEGNYNTQVQNDPVASGPYMIKTYVPGQYVVLNPNPYYKGVPGVPAPNDTVIINWVKDPQTAYELFSSGKADIVTGLPTSYFPSLKQLEAQNQANIYQFNTLSEFFFIFNLNISNTSLKTLGTQYHVPSNYFANLYVREAFAYAFNYTNYIDNIVGNNKYGFQFASPYAGVIIPGLPYYVPPSELENVPTFNLSYAKQLLIKSGMYNVSINIPIIVSSGDTVDYAAAQMWAQALSQIDPNIQAQPLYLPFSQIIGLEVPGQNPMPLYYLGWIADYPYPSDFVNAMYLENGTYPAPDGWSVQYLKSLGHTNQAQLYQQLNNYIEEADSTPNATQAAYYYKQAEQIAINLYMYVYTQQPNEFWVVKPYMTGYQGHITYEENPMIGGAGDSLYFWWVKG</sequence>
<evidence type="ECO:0000256" key="1">
    <source>
        <dbReference type="SAM" id="Phobius"/>
    </source>
</evidence>
<dbReference type="Pfam" id="PF00496">
    <property type="entry name" value="SBP_bac_5"/>
    <property type="match status" value="1"/>
</dbReference>
<dbReference type="AlphaFoldDB" id="F4FY16"/>
<dbReference type="PANTHER" id="PTHR30290">
    <property type="entry name" value="PERIPLASMIC BINDING COMPONENT OF ABC TRANSPORTER"/>
    <property type="match status" value="1"/>
</dbReference>
<dbReference type="HOGENOM" id="CLU_319962_0_0_2"/>
<organism evidence="3 4">
    <name type="scientific">Metallosphaera cuprina (strain Ar-4)</name>
    <dbReference type="NCBI Taxonomy" id="1006006"/>
    <lineage>
        <taxon>Archaea</taxon>
        <taxon>Thermoproteota</taxon>
        <taxon>Thermoprotei</taxon>
        <taxon>Sulfolobales</taxon>
        <taxon>Sulfolobaceae</taxon>
        <taxon>Metallosphaera</taxon>
    </lineage>
</organism>
<keyword evidence="4" id="KW-1185">Reference proteome</keyword>
<protein>
    <submittedName>
        <fullName evidence="3">Extracellular solute-binding protein</fullName>
    </submittedName>
</protein>
<dbReference type="PANTHER" id="PTHR30290:SF34">
    <property type="entry name" value="ABC TRANSPORTER, PERIPLASMIC OLIGO-PEPTIDE BINDING PROTEIN, PUTATIVE-RELATED"/>
    <property type="match status" value="1"/>
</dbReference>
<dbReference type="Proteomes" id="UP000007812">
    <property type="component" value="Chromosome"/>
</dbReference>
<dbReference type="Gene3D" id="3.40.190.10">
    <property type="entry name" value="Periplasmic binding protein-like II"/>
    <property type="match status" value="1"/>
</dbReference>
<dbReference type="SUPFAM" id="SSF53850">
    <property type="entry name" value="Periplasmic binding protein-like II"/>
    <property type="match status" value="1"/>
</dbReference>
<dbReference type="Pfam" id="PF00801">
    <property type="entry name" value="PKD"/>
    <property type="match status" value="1"/>
</dbReference>
<evidence type="ECO:0000259" key="2">
    <source>
        <dbReference type="PROSITE" id="PS50093"/>
    </source>
</evidence>
<keyword evidence="1" id="KW-0812">Transmembrane</keyword>
<dbReference type="InterPro" id="IPR013783">
    <property type="entry name" value="Ig-like_fold"/>
</dbReference>